<dbReference type="Proteomes" id="UP000887116">
    <property type="component" value="Unassembled WGS sequence"/>
</dbReference>
<dbReference type="PROSITE" id="PS00020">
    <property type="entry name" value="ACTININ_2"/>
    <property type="match status" value="1"/>
</dbReference>
<dbReference type="GO" id="GO:0005886">
    <property type="term" value="C:plasma membrane"/>
    <property type="evidence" value="ECO:0007669"/>
    <property type="project" value="UniProtKB-SubCell"/>
</dbReference>
<dbReference type="SUPFAM" id="SSF143575">
    <property type="entry name" value="GAS2 domain-like"/>
    <property type="match status" value="1"/>
</dbReference>
<feature type="compositionally biased region" description="Low complexity" evidence="12">
    <location>
        <begin position="7713"/>
        <end position="7731"/>
    </location>
</feature>
<dbReference type="InterPro" id="IPR043197">
    <property type="entry name" value="Plakin"/>
</dbReference>
<keyword evidence="4" id="KW-0597">Phosphoprotein</keyword>
<dbReference type="Pfam" id="PF21020">
    <property type="entry name" value="Spectrin_4"/>
    <property type="match status" value="1"/>
</dbReference>
<dbReference type="Gene3D" id="1.20.58.60">
    <property type="match status" value="29"/>
</dbReference>
<evidence type="ECO:0000256" key="5">
    <source>
        <dbReference type="ARBA" id="ARBA00022701"/>
    </source>
</evidence>
<keyword evidence="8" id="KW-0009">Actin-binding</keyword>
<dbReference type="FunFam" id="1.20.58.60:FF:000030">
    <property type="entry name" value="Short stop, isoform K"/>
    <property type="match status" value="1"/>
</dbReference>
<organism evidence="17 18">
    <name type="scientific">Trichonephila clavata</name>
    <name type="common">Joro spider</name>
    <name type="synonym">Nephila clavata</name>
    <dbReference type="NCBI Taxonomy" id="2740835"/>
    <lineage>
        <taxon>Eukaryota</taxon>
        <taxon>Metazoa</taxon>
        <taxon>Ecdysozoa</taxon>
        <taxon>Arthropoda</taxon>
        <taxon>Chelicerata</taxon>
        <taxon>Arachnida</taxon>
        <taxon>Araneae</taxon>
        <taxon>Araneomorphae</taxon>
        <taxon>Entelegynae</taxon>
        <taxon>Araneoidea</taxon>
        <taxon>Nephilidae</taxon>
        <taxon>Trichonephila</taxon>
    </lineage>
</organism>
<feature type="compositionally biased region" description="Low complexity" evidence="12">
    <location>
        <begin position="7761"/>
        <end position="7779"/>
    </location>
</feature>
<evidence type="ECO:0000256" key="1">
    <source>
        <dbReference type="ARBA" id="ARBA00004245"/>
    </source>
</evidence>
<feature type="region of interest" description="Disordered" evidence="12">
    <location>
        <begin position="7706"/>
        <end position="7872"/>
    </location>
</feature>
<evidence type="ECO:0000256" key="4">
    <source>
        <dbReference type="ARBA" id="ARBA00022553"/>
    </source>
</evidence>
<evidence type="ECO:0008006" key="19">
    <source>
        <dbReference type="Google" id="ProtNLM"/>
    </source>
</evidence>
<name>A0A8X6LDP7_TRICU</name>
<dbReference type="CDD" id="cd21188">
    <property type="entry name" value="CH_PLEC-like_rpt1"/>
    <property type="match status" value="1"/>
</dbReference>
<dbReference type="InterPro" id="IPR018159">
    <property type="entry name" value="Spectrin/alpha-actinin"/>
</dbReference>
<dbReference type="PROSITE" id="PS51460">
    <property type="entry name" value="GAR"/>
    <property type="match status" value="1"/>
</dbReference>
<dbReference type="PROSITE" id="PS50021">
    <property type="entry name" value="CH"/>
    <property type="match status" value="2"/>
</dbReference>
<dbReference type="Gene3D" id="1.10.418.10">
    <property type="entry name" value="Calponin-like domain"/>
    <property type="match status" value="2"/>
</dbReference>
<dbReference type="PROSITE" id="PS50222">
    <property type="entry name" value="EF_HAND_2"/>
    <property type="match status" value="2"/>
</dbReference>
<feature type="coiled-coil region" evidence="11">
    <location>
        <begin position="4509"/>
        <end position="4572"/>
    </location>
</feature>
<dbReference type="Gene3D" id="2.30.30.40">
    <property type="entry name" value="SH3 Domains"/>
    <property type="match status" value="1"/>
</dbReference>
<feature type="compositionally biased region" description="Low complexity" evidence="12">
    <location>
        <begin position="4801"/>
        <end position="4814"/>
    </location>
</feature>
<dbReference type="InterPro" id="IPR036534">
    <property type="entry name" value="GAR_dom_sf"/>
</dbReference>
<feature type="domain" description="SH3" evidence="13">
    <location>
        <begin position="804"/>
        <end position="861"/>
    </location>
</feature>
<feature type="compositionally biased region" description="Polar residues" evidence="12">
    <location>
        <begin position="4768"/>
        <end position="4779"/>
    </location>
</feature>
<dbReference type="FunFam" id="1.10.418.10:FF:000048">
    <property type="entry name" value="Short stop, isoform B"/>
    <property type="match status" value="1"/>
</dbReference>
<dbReference type="FunFam" id="1.20.58.60:FF:000040">
    <property type="entry name" value="Short stop, isoform N"/>
    <property type="match status" value="1"/>
</dbReference>
<keyword evidence="3" id="KW-0963">Cytoplasm</keyword>
<evidence type="ECO:0000259" key="16">
    <source>
        <dbReference type="PROSITE" id="PS51460"/>
    </source>
</evidence>
<feature type="compositionally biased region" description="Basic and acidic residues" evidence="12">
    <location>
        <begin position="7742"/>
        <end position="7751"/>
    </location>
</feature>
<dbReference type="Pfam" id="PF21019">
    <property type="entry name" value="Spectrin_3"/>
    <property type="match status" value="1"/>
</dbReference>
<feature type="coiled-coil region" evidence="11">
    <location>
        <begin position="5367"/>
        <end position="5422"/>
    </location>
</feature>
<feature type="coiled-coil region" evidence="11">
    <location>
        <begin position="5976"/>
        <end position="6010"/>
    </location>
</feature>
<evidence type="ECO:0000256" key="3">
    <source>
        <dbReference type="ARBA" id="ARBA00022490"/>
    </source>
</evidence>
<dbReference type="Gene3D" id="1.20.58.1060">
    <property type="match status" value="1"/>
</dbReference>
<evidence type="ECO:0000256" key="6">
    <source>
        <dbReference type="ARBA" id="ARBA00022737"/>
    </source>
</evidence>
<evidence type="ECO:0000313" key="18">
    <source>
        <dbReference type="Proteomes" id="UP000887116"/>
    </source>
</evidence>
<dbReference type="FunFam" id="1.20.58.60:FF:000055">
    <property type="entry name" value="Short stop, isoform K"/>
    <property type="match status" value="1"/>
</dbReference>
<feature type="domain" description="Calponin-homology (CH)" evidence="14">
    <location>
        <begin position="153"/>
        <end position="258"/>
    </location>
</feature>
<evidence type="ECO:0000259" key="13">
    <source>
        <dbReference type="PROSITE" id="PS50002"/>
    </source>
</evidence>
<dbReference type="GO" id="GO:0005737">
    <property type="term" value="C:cytoplasm"/>
    <property type="evidence" value="ECO:0007669"/>
    <property type="project" value="TreeGrafter"/>
</dbReference>
<feature type="compositionally biased region" description="Polar residues" evidence="12">
    <location>
        <begin position="7835"/>
        <end position="7861"/>
    </location>
</feature>
<evidence type="ECO:0000313" key="17">
    <source>
        <dbReference type="EMBL" id="GFR04707.1"/>
    </source>
</evidence>
<dbReference type="Gene3D" id="3.90.1290.10">
    <property type="entry name" value="Plakin repeat"/>
    <property type="match status" value="10"/>
</dbReference>
<dbReference type="Pfam" id="PF13499">
    <property type="entry name" value="EF-hand_7"/>
    <property type="match status" value="1"/>
</dbReference>
<dbReference type="SMART" id="SM00250">
    <property type="entry name" value="PLEC"/>
    <property type="match status" value="22"/>
</dbReference>
<dbReference type="CDD" id="cd00176">
    <property type="entry name" value="SPEC"/>
    <property type="match status" value="18"/>
</dbReference>
<dbReference type="InterPro" id="IPR041615">
    <property type="entry name" value="Desmoplakin_SH3"/>
</dbReference>
<evidence type="ECO:0000256" key="7">
    <source>
        <dbReference type="ARBA" id="ARBA00022837"/>
    </source>
</evidence>
<dbReference type="InterPro" id="IPR001452">
    <property type="entry name" value="SH3_domain"/>
</dbReference>
<feature type="coiled-coil region" evidence="11">
    <location>
        <begin position="5077"/>
        <end position="5125"/>
    </location>
</feature>
<evidence type="ECO:0000256" key="2">
    <source>
        <dbReference type="ARBA" id="ARBA00022443"/>
    </source>
</evidence>
<feature type="coiled-coil region" evidence="11">
    <location>
        <begin position="4197"/>
        <end position="4238"/>
    </location>
</feature>
<feature type="region of interest" description="Disordered" evidence="12">
    <location>
        <begin position="7427"/>
        <end position="7480"/>
    </location>
</feature>
<feature type="coiled-coil region" evidence="11">
    <location>
        <begin position="7192"/>
        <end position="7262"/>
    </location>
</feature>
<dbReference type="InterPro" id="IPR011992">
    <property type="entry name" value="EF-hand-dom_pair"/>
</dbReference>
<dbReference type="SMART" id="SM00150">
    <property type="entry name" value="SPEC"/>
    <property type="match status" value="37"/>
</dbReference>
<dbReference type="GO" id="GO:0045104">
    <property type="term" value="P:intermediate filament cytoskeleton organization"/>
    <property type="evidence" value="ECO:0007669"/>
    <property type="project" value="InterPro"/>
</dbReference>
<feature type="compositionally biased region" description="Basic and acidic residues" evidence="12">
    <location>
        <begin position="7862"/>
        <end position="7872"/>
    </location>
</feature>
<feature type="coiled-coil region" evidence="11">
    <location>
        <begin position="5511"/>
        <end position="5612"/>
    </location>
</feature>
<dbReference type="PANTHER" id="PTHR23169:SF23">
    <property type="entry name" value="SHORT STOP, ISOFORM H"/>
    <property type="match status" value="1"/>
</dbReference>
<dbReference type="SMART" id="SM00033">
    <property type="entry name" value="CH"/>
    <property type="match status" value="2"/>
</dbReference>
<evidence type="ECO:0000259" key="15">
    <source>
        <dbReference type="PROSITE" id="PS50222"/>
    </source>
</evidence>
<sequence>MELIMENHHTNGTNGEQDPSLIQYESSLYKFKDERDAIQKKTFTKWVNKHLKKANKELYDLFEDLRDGLNLISLLEVLSNEILPREKGSLRFHMLQNVQIALNFLRFRKIKLVNIRAEDIVDGNPKLTLGLIWTIILHFQISDIITHQTDERITAKEALLRWAQRTTDRYPGVRVGDFTSSWRDGLAFNAIIHRNRPDLIDYKSCMKRSARDNLDSAFSIAERELNVTKLLDPEDVDTPEPDEKSLITYISSLYDVFPRPPTHNSFSVEDDKTRKVEEYKDLSSSLYLWMREALSSLQDRNFPNTLVEMKSLLADCTRFRVEDIPPRLHDKQRLNHIYREIQKIYRDISSLDISEELRVESIERLWNKVLSAHQDRDHAIHNEIARLEKLQRLAEKVHRETKQCDGKMDDIERHINEEEKRVQRLHPNDAKYNCDQIESELKHVEDSLKSMSKDVQTLRDGRYHQALELHKRVQQLHERFLNLRMIFQTRLVNVLAARSLKNEEKKVMKPRPLSLEKLIETNKHFKFLQECIDWVHNKLKYLEEADYGTDLPSVQSLIEQHHTEHRLIDQFQKNVDQCSSQKIHFRGEELELYCKLLSKLEKGYSEVLVLSTKRVGDLDTLLDFIQSATNELIWMNEKEEIEVSRDWSAKNLNITEIEEYQRALTIELEKREVHFNAVQDRGESLVLQKHPASKCIEAYLAAMQTQWSWLLQLMSCLDEHLKYAFVYHQFFNEARECQTWLKQIENRLSTTYSRQNFSIDEGERLMREMQDLRDELSHYSNVVSSLIERSKDIVPLKQRRQPLPRPLRVTAVCSFKQQSMSVSKDEQCWLHDNSNKNKWKIINSHGVEGMVPSVCFVIPPPNTEALELAESLKKQFETIVTLWTTKQRKLRQNMIFATIKIIKSWDITKFRSIEPVQRESIIKALNEDTQKLLNEGSSDDPALKRLQEEIAYCNKLFADLQRLLDQDEVDKVNKSQARKFNDLVASVQSTLTEKERTLKQRTQAPIPRSKEIVDRLMQEQSEFESELRSFEPRVNEVQDAFRELVSKTSALQSRHDTLMESWNNLWSSSSLYVERLKAVEVSLEHYEEATQVVSNVELQLVSYNDMPSDVESSARIEENLRSLKREMHHKQIVFEQVTQSVSTVRHFVELTRPHQSVHTDVSKLEEDVKKVRRRWDLAGTQVNDRLKALENSLELLQNYQGKYNEQKVFVSQMSAKVESMKSVSRLDSHELHHEIESSMSTYHTLSQRKAAIEDVNVDGGRYIREAKMYDLQLKQYQEGLDDNPAASEAKKAKIVSGAEIVSQELDQLNQQYTDLVNVVLQRVNELKGLVSSQEGQKFSVTVIQAAPIILKTYRTELIWEQVPFFFLNHTSNSSDHDLLTNNVSLPKLNSPHDKTFQTTFSSKPSSQTISTVEFSKTSSKDSNFSTIIDVNVDEENSYSNKGPFTELSGTTLSFTEVKSSRRSSFANPSAITVFEMPTVLEPFSQKHITFIEAVHRNIINIKVLKYFQVTTKKEYSLKEAVSNHFIEKKFYDSISEYYGICDPKNKQEITLLEAIQRKLFNVKSGSFCNPESGLDISTEQAVELGIVKKDSIIYLIQRNILSCVQYTIPEAVIKGYLDPDSGVFTSPQSKTILSIPDSYQLGYLNTAPPIIEDSYSLVEAINSELISETGNKIIDPDSGKLHSISEALNHGILSKRLREVVDPSIGNIVTLPEAVDYELINVSTNCYVHPASGKEMSLKEAYQQNFILPSLTLKHAFERGLIEENGKVVNVLNSSKVSLIRAAVIGIINLDIKCIVYPEEDKVLTLAEALTSGIVTPDCHFCDYKSNEKLTISQAANRGYLASVDRRMIFDIEGFRDTKTNEYVSFNVAVDRSIIHKESGCVRDSNTNIYMSMQNGIERKLVIQQVYEMLARSVGIHDERGNELSLLDCVLKGIINPQTGYLLDPDTKHPLRLMEAVERNLITEEGAVTLKSLLNITVTLTSITKTTTRYVTIANQSLGSDLRMTFEEAYKRGLIDERHSTFKDPCTGNIMPIEEAISKGYLSILPSSTSEAHIKQSEVTMFKNNLEFNKQCFTVGTQEISQPMDVDEGTYSDSLNFVHNQLALSSDTERKFSNSSALSIELTKLTAPGTIIPKGLFQKDNDSSDYHNSQETLYVSCNKIKDFSASLQSQPFGVDLKYLLTSGILDIDSGYIRLNDETISLKEGIDRGMLNPSSAFVVEYQSKKMFTLDLAIKEGFISSAGEYFMPSKKISFKEALEQKYIICTDETCTNEELSVENGSIIFNKIFSNSRLETSDIGIEVNEDRMYKKSSEHKGTECDMYSEIKEMVDIKNESSVNKLIINKAINQKTIIPLGSSEFTMNFELKKVPEFSSNQNNVKAISSFENNSDTAITVNSMSALSGAEVTVNDHGEDSDEVKMKLYEKSSDFEMNEGMENIKKSSKSQYSIPRFEVTIGRAQLADPAKAVILKKVKRKKVSPNDAAKRGITDKKTADTLKDIEKLIGPDGNSVSLEEAVKLSLINGDDGVIKNPKNNETLNINQAISDGLLDAESGHFILPIGRSLSIPEAVNQGLVEPVQQKIVHPEHGEHLSIQEAIVCEIIDPNSELTEPCSGKNLTLENAIETGVVDGYTGDVKTWNGKVSMLEAVKQNIFENISSVQISLPPLAASFPVALFHGFVNVEERNYVHPITGQATPILEAIHQGLVMSSCGDQSEDAIHLWTALEENLIDPVTCTLFHPTSKQIIPVADAVENGILLISSEIPIISEMPHKEEKIQIVPHSLYRLGDIIDRDLVEINDYSILNKEKKRNSLLDVLTQNQISSDAIVKLESYGELIVLMNSAKESYNINPLSKEVAVVSGYYNEINESFLEANTKSPITFQAFVNLNSEALSQCRVKNPKTLEYISLLDGMQYKIIDAESGKYFDTVNNKTLSCFEASKEMNLIYLAKEKANLTVTTKSFTLKEAIERKIIDLDSLIVKISSIIVSLNEAVCLKIIDQSSILIYNPQKDYLVSFEESEKCGMINCEKGIYIHPITGQELSWKDAFKKGFIVPKRKPISLEIVINQGLANPETGLILDPITKHEDSIELSVRSGVVHPLLSLIKDTKTDKFITLEEALQKRIVSKSGKVKNTADNTWLNWDEALNQGLIKTSELKLTLIQAIKEYYDLETRNFFSPSSGENVTLKQAIQNNLIDLESAKVKNPENGQFVSLKEAVSHNIIDDIEGVYKQGFLNLKVAWEKGLIVNCAAPLTLSEALELNMYNSDSGKLKLSEGTEKTIGELINEGIIDKNSPTLFDPLLQKVTSLSESVQCNLLDCKSGLLKDPFSEEKMNLYRAYDLGLILPIKSNLTLSEALNKVFYKSETATYFDVFSHTEMSLAEAVKEQIIDTTTTVFCDQKQQQLCSFQNALKFNLINITNGTAIISDTGNHINLEEAIDMNYLSEMKCISMKEAISKGVYQESSGLFLNPFTTECISLKDAISLGFIHANSVIVKDIREGKDVELSLEEAVLKNIVDDQKGVIYGPHESVIMLNEAFEMGYLVERRPAMSLQKAIKDGLYNSKNGKFLINGECKTLRDCLRYNDIDGSLLCYKNDKRLASLNETIRRKIIDDHLGMFKNGSEPKGISLDIALQNGNIIDSEKSLTLYESLKLDLYTNKGKFINPRNGLLITLKTARKLNVISSKLSLIKSEEGLIILLDKAVDVKIIDEIAGTYVFLSTNTAISLKEALDRNLIISLSKPLSIEQALYMKLFSAKTGKFLDPITNESLTIQQAVNSGLIRNDNIAVYDENAEMLKSLKLALIDGTIDLETGRLNNSKGSFTLEEAYEQQFIMITDQTFLQNLSCVNFKTPNCQFKFACTMEEALSKALIDPKNSFIKAPENSNWVPVEQATNKGYINLRKKVIFCQISKRTDLFVIKYEDKQICSQKPSSIQEAINSRHLNVLSARFTDPKSKQIFTLKEAVDLGFIDPDSAIIQDIKKSKFTTLSTAFDNQTLDPDKGIVVNTLTNQVLTIKGALDNGLLRTFPCTFPFIEALVFMYDKDKCLFQNPFDNTYMTLEEAITSGLIDPTLVLLKDPLSSNFIPINEAMKKGILCPKTGCLVNDSTTLLEAYHQGLLVSSEKRVAIEEKYKLCTDSTSKLLSWLQEKEQDLADLGLVREDADDLYRQIGIAKSIKQELEDNQRAVMSAVDQAQHLIEQGQDVLSKEELHTLQKDSDTLRKRYNRANDEGDKLLRRLNTALEELRKFSNELINFMEWLKESHVKQNEKERSLVDLDHLKENADAYKAFSSDAIAHQADLRFITMAAQKFVDESKDYLKVLNDFRTSLPQRLGHLEPTESQVKEKVQEVSTAFQNLLNRIDHLGDKFSVLYSKQRNFAESMEKATSWLASVQKTTKKVLDEPTAADPRAIQDQLDRVKALNMELIQQGRLIDNAKQAASALLDAFEDSDISLSDRRSIENKVKRLEDEYNNLCNVVNGRTNELQMALLHSQDIQDGLDSVLKWLDDAESNLRNQNRPVSLIKEKLEEQIQAHKVMLSDIDGQKPTLDAVNDSARELLNSSNQRLAKKIESKLKEVNVRFEKLCEKAQKRSDLLEEVCKSLSTFTSGANRFEEWLNAMFELTRKRETDARDMSISEDIINQKEAKREEFEEVLRSGKALVGKRDVTDTSVIKERMKSLEQQWKELGDFVTEQHRRNKEKMEQLSAYETLRAKVLEWLTSMELKVDSLEPVALDKEVLRRQSMEIKALAKEHTDYGPTIDKVNDLGNNYDALLRGENPRHYSGSPTRKPSSPTRLSPPKHRRSPDYGSPSGRSVQSPLSSISSGFSSSRSSADNLGGIEDLSHIQQQLAEINHRYSLLGMKLSDRGQEINSFSDEIKVYLDALKTLLNFVQAKERQMPKDPLPVNRDQAAKQLQALKAIQDDMLERQLELDRLKIQTDDLARRKPATPGIDNLQLQMSDLVQRWNELLSTVKEKSKFLQDFKDFQDSQDAMNSWLGQKEKMFQVLGPIASDPRMVNAQIQQVQVLRDEFSHQEPILNKSRECGHAILDHLDINSPSAKKIREQLQNTNLRWDDLMNKLTDREKNLDAAIGATKDFQDSLNRLQDRLQHISDEFDHLSEAGSDAEDQLRKLNDLEEQLEDQRPLLADAEAVCEQLCDILSDSASKTEIKNKLNGIEKQYNNLNRKMSNRKAELESALKEDKDFYLSFDRIQQWLNDMENTLSHEFPISANQDILKRQVQDFEGIYKQVLNKEHEVHLLMSKGSEMLPKVTRKSDAAQLQSKMETTKRQWEKVRKIANDRHTQLQKCSENCKKYHNSLNSFVSWFNKCEDKVQSLQPISFQRTQLDKQVKEIQTIKNDMIKHSQEFENTCTYGEVLISCCDIDVENIKDEIDDLRKRWDRLNHEVADRSHALDDISHKLNVYQDKARDVNHSLHRLEDRLLSHDALGDSSKDPKLLARMKALLSEAGDVKRQLNGLKDYVNVLVAEASPSVVTSHITDEVDDLENRHRLLTQKLEDRCSDLESASEIITHFNNKMKDAHLDLNHLEEELDGMAPIARDINTVTTQINQIKNYLHRLKRAREDFEDVEHQCQDIITHGYTPDPKGCRNQLDALHRQLIRLEERAKNRDNNLEMMFGRLEKFYDDYNHINCDLDDTMEEERSFKTIGGEVDAIRSQQEEFKHYHKDRLEPLGKKIDNINKVGQGLIQSASPGVNTSVLEQDLDSLNEKWNSLKQRMNDRERKLDIAFLQSGKFLEALEGLHKWLEDTEEMVANQKPPSADYKVVKAQLQEQKFLNKLLLDRQNSMSSLMQMGNEIMKNAEPMERMQIESQLGDLMQRFDELSNSAQERTDALERTIPVAKDFQDRIVPLEEWLEQTEKKLASMATIPTDQEKIRQRIIEHEALHDDIMDHKEAFEELTEVAQTLMGLVGDDEAQMVVEKLQEATNHFAKVVEDSEHIGQLLAAAFQGLGTFNVNYEDLMAWIDEMASRFSRFRILSVYVEKLQEQLDELVELSEEIADHQKQVDDVATAGQDIMKHASGDDVIRMKEKLDNLSIKFTDLTSRAADKLRQAQDSLPLVQNYHASHERITTWMDTTERQLKNLENVGLSSQETIIQRLEGEIQEYRPLVETLNHLGPQLCQMSPGQGAADIENQVSRVNRRFDTICEQIQRKAERIDLSKQRNVEVIGDIEDLLDWFHDVEKQLLQAEPLSADPDSLSVLLKEQKALNEEVSSQKGRVRDILSAAKKLMRESSGNDQAEVRDKADELKDVANSVSTLCADRLASLEQALPLAEHFFETHADLCQWLDDIEAEAELLETPALNAHQIKKQQDKNKALMQSVNEHKALVDKLNKTGSAIKKLCTPKEGIRIQDIMDSDNSRYNALKDILRDRQNALEEAMQATSQFSDKLDGMLNSLSNTADQLQNAEPVSAHTEKIEEQLNENQAVLQDLDKRSNALEAVKRAADDVIIKAGGARDPAVKDIKQKLDKLNQLWDNIQKLARNRGRSLEDALAAAERFWDELTLVMKALKELQDSLNAQEPPAVEPGAIQHQQEALEEIKQEIEQTKPEVDQCRQAGHELMQLCGEPDKPEVKKHIEDLDSAWENVTSLYAKREQNLVDAMEKAMNFHDILGNILEFLEYAEEKFSGLGAVGSDIEAVKGQIQQLQAFKQEVDPHMVEIESLNRQAHELMERTSPAQAKSIREPLAQINKRWDDLLKGIVGRQRELENALLRLGQFQHALDEFMAWMSKTEKTLDDLTPVFGDPQVIEVELAKHKVLMNDIQAHQTSVNTLNSAGRQLIEANRGSEDASVTQSKLNKLNKRWQHLQDKATRRQNELEEALHEAQLFNQEIQDLLMWLSDIDSQLVSSKPVGGLPETAREQLNRFMELYNDLDNNKHKVDSVLQQGQEYLKRSNEGAAGNLQHNLKTLKQRWDNVLNRANDRKIKLEIALREATEFHEALQDFVEWLTNAEKFLSNLKPVSRVMDVVLEQIEDHKAFQKEVSAHREVMLNLDKKGTHLKYFSQKQDVILIKNLLISVQHRWERVVSKAAERTRALDHGYKESKEFHDAWSDLSHWLDDAEKQLDVLTHVGNDPEKIKQMLSKHKEFQRALGAKQPVFDGTMKLGRNLKEKCPKSDVAVLQDMMDDLKNKWNNVCAKSVDKQRKLEEALLFSGQFKDAVQALIDWLEKSKKALSENQLLHGDLDTVMALVDQHKTFQDELKNRANNLESVRRTARELLETANEEDAEHIRTQLTQLDRMWIEVANLAEDKERLLAEALQEAERLHKAVHMLLEWLSDAEMKLRYSGPLPDDEETTKQQIADHQSFLKEMMEQEVNKDATIAHAQEILKKCHPDGVSVIRHWVTIIQSRWEEVSLWAKQREQRLNEHLRSLRDILDLLEELLKWLIAAEATLTTLEAEPLPDEIPVLEQLIVEHQAFMDDMTKRQPDVDRVTKAFQSKRQPPQQQQQGHPSKEKGRERHESNKSGRGTPSIPKGPARQSFEPEIKNPKAREMVDRWRNVWLLAMEHQRRLQDKLNYLKELERIKNFDFDEWRKKFLAWMNNKKSRVMDLFRKIDKDNDGKVTYEEFIEGILKSKFPTSRLEMERVAEIFDRNSDGFIDHKEYIDTLRPDREKGPITEAEKIQDEVQRQVAQCTCVHRFKVYQVGEGKYRFGESQKLRLVRILRSTVMVRVGGGWVALDEFLVKNDPCRAKGRTNLELREQFILAEGVSQSLQPFKPKASPNSSQSSQSGNSSFNRSGMSLPATGPITKVREKSERSVPMRQQRRPDSGGSDFSYSDADSSFGSKSARSRATPTRLTPGSTRNGSRPSSRPSSRPPSRAASDLSADNVDSYRARKMGATGARQRTPSASSQTSGTKIPTIRRTPSFTKTEPKRERERWR</sequence>
<dbReference type="SUPFAM" id="SSF47576">
    <property type="entry name" value="Calponin-homology domain, CH-domain"/>
    <property type="match status" value="1"/>
</dbReference>
<keyword evidence="6" id="KW-0677">Repeat</keyword>
<keyword evidence="9" id="KW-0206">Cytoskeleton</keyword>
<evidence type="ECO:0000256" key="10">
    <source>
        <dbReference type="PROSITE-ProRule" id="PRU00192"/>
    </source>
</evidence>
<keyword evidence="2 10" id="KW-0728">SH3 domain</keyword>
<dbReference type="GO" id="GO:0042060">
    <property type="term" value="P:wound healing"/>
    <property type="evidence" value="ECO:0007669"/>
    <property type="project" value="TreeGrafter"/>
</dbReference>
<dbReference type="Pfam" id="PF00435">
    <property type="entry name" value="Spectrin"/>
    <property type="match status" value="22"/>
</dbReference>
<accession>A0A8X6LDP7</accession>
<dbReference type="InterPro" id="IPR002017">
    <property type="entry name" value="Spectrin_repeat"/>
</dbReference>
<dbReference type="GO" id="GO:0008017">
    <property type="term" value="F:microtubule binding"/>
    <property type="evidence" value="ECO:0007669"/>
    <property type="project" value="InterPro"/>
</dbReference>
<feature type="coiled-coil region" evidence="11">
    <location>
        <begin position="6305"/>
        <end position="6332"/>
    </location>
</feature>
<evidence type="ECO:0000256" key="12">
    <source>
        <dbReference type="SAM" id="MobiDB-lite"/>
    </source>
</evidence>
<dbReference type="GO" id="GO:0005509">
    <property type="term" value="F:calcium ion binding"/>
    <property type="evidence" value="ECO:0007669"/>
    <property type="project" value="InterPro"/>
</dbReference>
<dbReference type="SUPFAM" id="SSF75399">
    <property type="entry name" value="Plakin repeat"/>
    <property type="match status" value="13"/>
</dbReference>
<evidence type="ECO:0000256" key="8">
    <source>
        <dbReference type="ARBA" id="ARBA00023203"/>
    </source>
</evidence>
<dbReference type="FunFam" id="1.20.58.60:FF:000039">
    <property type="entry name" value="Short stop, isoform N"/>
    <property type="match status" value="1"/>
</dbReference>
<dbReference type="OrthoDB" id="2250192at2759"/>
<dbReference type="InterPro" id="IPR049538">
    <property type="entry name" value="PCN-like_spectrin-like_rpt"/>
</dbReference>
<dbReference type="InterPro" id="IPR018247">
    <property type="entry name" value="EF_Hand_1_Ca_BS"/>
</dbReference>
<comment type="subcellular location">
    <subcellularLocation>
        <location evidence="1">Cytoplasm</location>
        <location evidence="1">Cytoskeleton</location>
    </subcellularLocation>
</comment>
<keyword evidence="11" id="KW-0175">Coiled coil</keyword>
<dbReference type="CDD" id="cd00051">
    <property type="entry name" value="EFh"/>
    <property type="match status" value="1"/>
</dbReference>
<dbReference type="FunFam" id="1.20.58.60:FF:000053">
    <property type="entry name" value="Short stop, isoform K"/>
    <property type="match status" value="1"/>
</dbReference>
<dbReference type="FunFam" id="1.10.418.10:FF:000022">
    <property type="entry name" value="Short stop, isoform K"/>
    <property type="match status" value="1"/>
</dbReference>
<feature type="domain" description="Calponin-homology (CH)" evidence="14">
    <location>
        <begin position="37"/>
        <end position="140"/>
    </location>
</feature>
<dbReference type="FunFam" id="1.20.58.60:FF:000042">
    <property type="entry name" value="Short stop, isoform N"/>
    <property type="match status" value="1"/>
</dbReference>
<feature type="region of interest" description="Disordered" evidence="12">
    <location>
        <begin position="4755"/>
        <end position="4814"/>
    </location>
</feature>
<dbReference type="Pfam" id="PF02187">
    <property type="entry name" value="GAS2"/>
    <property type="match status" value="1"/>
</dbReference>
<feature type="domain" description="EF-hand" evidence="15">
    <location>
        <begin position="7571"/>
        <end position="7606"/>
    </location>
</feature>
<dbReference type="SMART" id="SM00243">
    <property type="entry name" value="GAS2"/>
    <property type="match status" value="1"/>
</dbReference>
<feature type="domain" description="EF-hand" evidence="15">
    <location>
        <begin position="7535"/>
        <end position="7570"/>
    </location>
</feature>
<evidence type="ECO:0000256" key="11">
    <source>
        <dbReference type="SAM" id="Coils"/>
    </source>
</evidence>
<dbReference type="GO" id="GO:0003779">
    <property type="term" value="F:actin binding"/>
    <property type="evidence" value="ECO:0007669"/>
    <property type="project" value="UniProtKB-KW"/>
</dbReference>
<dbReference type="SUPFAM" id="SSF47473">
    <property type="entry name" value="EF-hand"/>
    <property type="match status" value="1"/>
</dbReference>
<dbReference type="EMBL" id="BMAO01005912">
    <property type="protein sequence ID" value="GFR04707.1"/>
    <property type="molecule type" value="Genomic_DNA"/>
</dbReference>
<reference evidence="17" key="1">
    <citation type="submission" date="2020-07" db="EMBL/GenBank/DDBJ databases">
        <title>Multicomponent nature underlies the extraordinary mechanical properties of spider dragline silk.</title>
        <authorList>
            <person name="Kono N."/>
            <person name="Nakamura H."/>
            <person name="Mori M."/>
            <person name="Yoshida Y."/>
            <person name="Ohtoshi R."/>
            <person name="Malay A.D."/>
            <person name="Moran D.A.P."/>
            <person name="Tomita M."/>
            <person name="Numata K."/>
            <person name="Arakawa K."/>
        </authorList>
    </citation>
    <scope>NUCLEOTIDE SEQUENCE</scope>
</reference>
<dbReference type="Pfam" id="PF00307">
    <property type="entry name" value="CH"/>
    <property type="match status" value="2"/>
</dbReference>
<dbReference type="PROSITE" id="PS00019">
    <property type="entry name" value="ACTININ_1"/>
    <property type="match status" value="1"/>
</dbReference>
<dbReference type="Pfam" id="PF17902">
    <property type="entry name" value="SH3_10"/>
    <property type="match status" value="1"/>
</dbReference>
<dbReference type="PROSITE" id="PS50002">
    <property type="entry name" value="SH3"/>
    <property type="match status" value="1"/>
</dbReference>
<dbReference type="InterPro" id="IPR002048">
    <property type="entry name" value="EF_hand_dom"/>
</dbReference>
<dbReference type="InterPro" id="IPR036872">
    <property type="entry name" value="CH_dom_sf"/>
</dbReference>
<dbReference type="GO" id="GO:0005198">
    <property type="term" value="F:structural molecule activity"/>
    <property type="evidence" value="ECO:0007669"/>
    <property type="project" value="TreeGrafter"/>
</dbReference>
<dbReference type="InterPro" id="IPR001715">
    <property type="entry name" value="CH_dom"/>
</dbReference>
<dbReference type="Gene3D" id="1.10.238.10">
    <property type="entry name" value="EF-hand"/>
    <property type="match status" value="1"/>
</dbReference>
<evidence type="ECO:0000256" key="9">
    <source>
        <dbReference type="ARBA" id="ARBA00023212"/>
    </source>
</evidence>
<dbReference type="InterPro" id="IPR003108">
    <property type="entry name" value="GAR_dom"/>
</dbReference>
<dbReference type="InterPro" id="IPR001101">
    <property type="entry name" value="Plectin_repeat"/>
</dbReference>
<proteinExistence type="predicted"/>
<protein>
    <recommendedName>
        <fullName evidence="19">Microtubule-actin cross-linking factor 1</fullName>
    </recommendedName>
</protein>
<feature type="coiled-coil region" evidence="11">
    <location>
        <begin position="762"/>
        <end position="789"/>
    </location>
</feature>
<gene>
    <name evidence="17" type="primary">DST</name>
    <name evidence="17" type="ORF">TNCT_239021</name>
</gene>
<feature type="coiled-coil region" evidence="11">
    <location>
        <begin position="5149"/>
        <end position="5183"/>
    </location>
</feature>
<dbReference type="SUPFAM" id="SSF46966">
    <property type="entry name" value="Spectrin repeat"/>
    <property type="match status" value="28"/>
</dbReference>
<dbReference type="InterPro" id="IPR035915">
    <property type="entry name" value="Plakin_repeat_sf"/>
</dbReference>
<feature type="compositionally biased region" description="Basic and acidic residues" evidence="12">
    <location>
        <begin position="7444"/>
        <end position="7457"/>
    </location>
</feature>
<dbReference type="GO" id="GO:0005882">
    <property type="term" value="C:intermediate filament"/>
    <property type="evidence" value="ECO:0007669"/>
    <property type="project" value="TreeGrafter"/>
</dbReference>
<dbReference type="FunFam" id="1.20.58.60:FF:000044">
    <property type="entry name" value="Short stop, isoform K"/>
    <property type="match status" value="1"/>
</dbReference>
<dbReference type="FunFam" id="3.30.920.20:FF:000001">
    <property type="entry name" value="Microtubule-actin cross-linking factor 1"/>
    <property type="match status" value="1"/>
</dbReference>
<dbReference type="GO" id="GO:0005874">
    <property type="term" value="C:microtubule"/>
    <property type="evidence" value="ECO:0007669"/>
    <property type="project" value="UniProtKB-KW"/>
</dbReference>
<dbReference type="CDD" id="cd21189">
    <property type="entry name" value="CH_PLEC-like_rpt2"/>
    <property type="match status" value="1"/>
</dbReference>
<feature type="compositionally biased region" description="Low complexity" evidence="12">
    <location>
        <begin position="7798"/>
        <end position="7814"/>
    </location>
</feature>
<comment type="caution">
    <text evidence="17">The sequence shown here is derived from an EMBL/GenBank/DDBJ whole genome shotgun (WGS) entry which is preliminary data.</text>
</comment>
<dbReference type="Gene3D" id="3.30.920.20">
    <property type="entry name" value="Gas2-like domain"/>
    <property type="match status" value="1"/>
</dbReference>
<evidence type="ECO:0000259" key="14">
    <source>
        <dbReference type="PROSITE" id="PS50021"/>
    </source>
</evidence>
<dbReference type="SMART" id="SM00054">
    <property type="entry name" value="EFh"/>
    <property type="match status" value="2"/>
</dbReference>
<dbReference type="GO" id="GO:0030056">
    <property type="term" value="C:hemidesmosome"/>
    <property type="evidence" value="ECO:0007669"/>
    <property type="project" value="TreeGrafter"/>
</dbReference>
<dbReference type="FunFam" id="1.20.58.60:FF:000001">
    <property type="entry name" value="Microtubule-actin cross-linking factor 1"/>
    <property type="match status" value="4"/>
</dbReference>
<dbReference type="PANTHER" id="PTHR23169">
    <property type="entry name" value="ENVOPLAKIN"/>
    <property type="match status" value="1"/>
</dbReference>
<keyword evidence="7" id="KW-0106">Calcium</keyword>
<feature type="domain" description="GAR" evidence="16">
    <location>
        <begin position="7610"/>
        <end position="7682"/>
    </location>
</feature>
<keyword evidence="5" id="KW-0493">Microtubule</keyword>
<dbReference type="InterPro" id="IPR001589">
    <property type="entry name" value="Actinin_actin-bd_CS"/>
</dbReference>
<keyword evidence="18" id="KW-1185">Reference proteome</keyword>
<dbReference type="GO" id="GO:0031122">
    <property type="term" value="P:cytoplasmic microtubule organization"/>
    <property type="evidence" value="ECO:0007669"/>
    <property type="project" value="TreeGrafter"/>
</dbReference>
<feature type="compositionally biased region" description="Polar residues" evidence="12">
    <location>
        <begin position="7782"/>
        <end position="7797"/>
    </location>
</feature>
<dbReference type="PROSITE" id="PS00018">
    <property type="entry name" value="EF_HAND_1"/>
    <property type="match status" value="2"/>
</dbReference>